<evidence type="ECO:0000313" key="1">
    <source>
        <dbReference type="EMBL" id="KAA3670777.1"/>
    </source>
</evidence>
<accession>A0A5J4N5Q3</accession>
<name>A0A5J4N5Q3_9TREM</name>
<reference evidence="1 2" key="1">
    <citation type="journal article" date="2019" name="Gigascience">
        <title>Whole-genome sequence of the oriental lung fluke Paragonimus westermani.</title>
        <authorList>
            <person name="Oey H."/>
            <person name="Zakrzewski M."/>
            <person name="Narain K."/>
            <person name="Devi K.R."/>
            <person name="Agatsuma T."/>
            <person name="Nawaratna S."/>
            <person name="Gobert G.N."/>
            <person name="Jones M.K."/>
            <person name="Ragan M.A."/>
            <person name="McManus D.P."/>
            <person name="Krause L."/>
        </authorList>
    </citation>
    <scope>NUCLEOTIDE SEQUENCE [LARGE SCALE GENOMIC DNA]</scope>
    <source>
        <strain evidence="1 2">IND2009</strain>
    </source>
</reference>
<dbReference type="InterPro" id="IPR043502">
    <property type="entry name" value="DNA/RNA_pol_sf"/>
</dbReference>
<comment type="caution">
    <text evidence="1">The sequence shown here is derived from an EMBL/GenBank/DDBJ whole genome shotgun (WGS) entry which is preliminary data.</text>
</comment>
<evidence type="ECO:0000313" key="2">
    <source>
        <dbReference type="Proteomes" id="UP000324629"/>
    </source>
</evidence>
<dbReference type="EMBL" id="QNGE01008386">
    <property type="protein sequence ID" value="KAA3670777.1"/>
    <property type="molecule type" value="Genomic_DNA"/>
</dbReference>
<proteinExistence type="predicted"/>
<protein>
    <recommendedName>
        <fullName evidence="3">Reverse transcriptase domain-containing protein</fullName>
    </recommendedName>
</protein>
<gene>
    <name evidence="1" type="ORF">DEA37_0009391</name>
</gene>
<dbReference type="AlphaFoldDB" id="A0A5J4N5Q3"/>
<dbReference type="SUPFAM" id="SSF56672">
    <property type="entry name" value="DNA/RNA polymerases"/>
    <property type="match status" value="1"/>
</dbReference>
<evidence type="ECO:0008006" key="3">
    <source>
        <dbReference type="Google" id="ProtNLM"/>
    </source>
</evidence>
<organism evidence="1 2">
    <name type="scientific">Paragonimus westermani</name>
    <dbReference type="NCBI Taxonomy" id="34504"/>
    <lineage>
        <taxon>Eukaryota</taxon>
        <taxon>Metazoa</taxon>
        <taxon>Spiralia</taxon>
        <taxon>Lophotrochozoa</taxon>
        <taxon>Platyhelminthes</taxon>
        <taxon>Trematoda</taxon>
        <taxon>Digenea</taxon>
        <taxon>Plagiorchiida</taxon>
        <taxon>Troglotremata</taxon>
        <taxon>Troglotrematidae</taxon>
        <taxon>Paragonimus</taxon>
    </lineage>
</organism>
<keyword evidence="2" id="KW-1185">Reference proteome</keyword>
<dbReference type="Gene3D" id="3.10.10.10">
    <property type="entry name" value="HIV Type 1 Reverse Transcriptase, subunit A, domain 1"/>
    <property type="match status" value="1"/>
</dbReference>
<dbReference type="Proteomes" id="UP000324629">
    <property type="component" value="Unassembled WGS sequence"/>
</dbReference>
<sequence>MRHTRLFPFQQLVTKVSSDAFTEHTAVSSSSPTTPPEKHVGAENIQSDVTEPTITKAATKEEDTEISVEDLTQIETAIAESSNALNEEAIHGLKRGSRTLTGNQQDYVNEIHTVETPVCTAPWLQSTVEKYTEIFTDENDPYGFCNWIAHEIPTTEIFRPQEPLRIPVLIEEDVKRHIRNVLDEDVIEEANSPYNLPVLLVKFNGKYRFCVDFRRLNEVT</sequence>